<dbReference type="GO" id="GO:0003676">
    <property type="term" value="F:nucleic acid binding"/>
    <property type="evidence" value="ECO:0007669"/>
    <property type="project" value="InterPro"/>
</dbReference>
<dbReference type="PANTHER" id="PTHR46387">
    <property type="entry name" value="POLYNUCLEOTIDYL TRANSFERASE, RIBONUCLEASE H-LIKE SUPERFAMILY PROTEIN"/>
    <property type="match status" value="1"/>
</dbReference>
<dbReference type="GO" id="GO:0004523">
    <property type="term" value="F:RNA-DNA hybrid ribonuclease activity"/>
    <property type="evidence" value="ECO:0007669"/>
    <property type="project" value="InterPro"/>
</dbReference>
<name>A0A2M6WK57_9BACT</name>
<proteinExistence type="predicted"/>
<dbReference type="AlphaFoldDB" id="A0A2M6WK57"/>
<dbReference type="Pfam" id="PF13456">
    <property type="entry name" value="RVT_3"/>
    <property type="match status" value="1"/>
</dbReference>
<dbReference type="CDD" id="cd09279">
    <property type="entry name" value="RNase_HI_like"/>
    <property type="match status" value="1"/>
</dbReference>
<gene>
    <name evidence="2" type="ORF">COU06_01265</name>
</gene>
<reference evidence="3" key="1">
    <citation type="submission" date="2017-09" db="EMBL/GenBank/DDBJ databases">
        <title>Depth-based differentiation of microbial function through sediment-hosted aquifers and enrichment of novel symbionts in the deep terrestrial subsurface.</title>
        <authorList>
            <person name="Probst A.J."/>
            <person name="Ladd B."/>
            <person name="Jarett J.K."/>
            <person name="Geller-Mcgrath D.E."/>
            <person name="Sieber C.M.K."/>
            <person name="Emerson J.B."/>
            <person name="Anantharaman K."/>
            <person name="Thomas B.C."/>
            <person name="Malmstrom R."/>
            <person name="Stieglmeier M."/>
            <person name="Klingl A."/>
            <person name="Woyke T."/>
            <person name="Ryan C.M."/>
            <person name="Banfield J.F."/>
        </authorList>
    </citation>
    <scope>NUCLEOTIDE SEQUENCE [LARGE SCALE GENOMIC DNA]</scope>
</reference>
<dbReference type="Gene3D" id="3.30.420.10">
    <property type="entry name" value="Ribonuclease H-like superfamily/Ribonuclease H"/>
    <property type="match status" value="1"/>
</dbReference>
<dbReference type="PANTHER" id="PTHR46387:SF2">
    <property type="entry name" value="RIBONUCLEASE HI"/>
    <property type="match status" value="1"/>
</dbReference>
<dbReference type="SUPFAM" id="SSF53098">
    <property type="entry name" value="Ribonuclease H-like"/>
    <property type="match status" value="1"/>
</dbReference>
<protein>
    <submittedName>
        <fullName evidence="2">Ribonuclease H</fullName>
    </submittedName>
</protein>
<comment type="caution">
    <text evidence="2">The sequence shown here is derived from an EMBL/GenBank/DDBJ whole genome shotgun (WGS) entry which is preliminary data.</text>
</comment>
<evidence type="ECO:0000313" key="2">
    <source>
        <dbReference type="EMBL" id="PIT93162.1"/>
    </source>
</evidence>
<sequence length="133" mass="14766">MNKLEIYTDGGSRGNPGPAGIGAVVGDKNYSEFIGEATNNVAEYKAILLALTKAKQLLGKTKAKQTEVEVKADSQLAIRQLSGEYKIENETLQPLFLKIWNLRLDFKKVTFTHIPREENKQADKLANEAMDRG</sequence>
<dbReference type="Proteomes" id="UP000229112">
    <property type="component" value="Unassembled WGS sequence"/>
</dbReference>
<evidence type="ECO:0000313" key="3">
    <source>
        <dbReference type="Proteomes" id="UP000229112"/>
    </source>
</evidence>
<dbReference type="InterPro" id="IPR036397">
    <property type="entry name" value="RNaseH_sf"/>
</dbReference>
<dbReference type="InterPro" id="IPR012337">
    <property type="entry name" value="RNaseH-like_sf"/>
</dbReference>
<evidence type="ECO:0000259" key="1">
    <source>
        <dbReference type="PROSITE" id="PS50879"/>
    </source>
</evidence>
<accession>A0A2M6WK57</accession>
<dbReference type="EMBL" id="PFAY01000010">
    <property type="protein sequence ID" value="PIT93162.1"/>
    <property type="molecule type" value="Genomic_DNA"/>
</dbReference>
<feature type="domain" description="RNase H type-1" evidence="1">
    <location>
        <begin position="1"/>
        <end position="131"/>
    </location>
</feature>
<dbReference type="InterPro" id="IPR002156">
    <property type="entry name" value="RNaseH_domain"/>
</dbReference>
<dbReference type="PROSITE" id="PS50879">
    <property type="entry name" value="RNASE_H_1"/>
    <property type="match status" value="1"/>
</dbReference>
<organism evidence="2 3">
    <name type="scientific">Candidatus Harrisonbacteria bacterium CG10_big_fil_rev_8_21_14_0_10_38_8</name>
    <dbReference type="NCBI Taxonomy" id="1974582"/>
    <lineage>
        <taxon>Bacteria</taxon>
        <taxon>Candidatus Harrisoniibacteriota</taxon>
    </lineage>
</organism>